<feature type="compositionally biased region" description="Basic and acidic residues" evidence="1">
    <location>
        <begin position="68"/>
        <end position="86"/>
    </location>
</feature>
<comment type="caution">
    <text evidence="2">The sequence shown here is derived from an EMBL/GenBank/DDBJ whole genome shotgun (WGS) entry which is preliminary data.</text>
</comment>
<reference evidence="2 3" key="1">
    <citation type="submission" date="2023-02" db="EMBL/GenBank/DDBJ databases">
        <title>LHISI_Scaffold_Assembly.</title>
        <authorList>
            <person name="Stuart O.P."/>
            <person name="Cleave R."/>
            <person name="Magrath M.J.L."/>
            <person name="Mikheyev A.S."/>
        </authorList>
    </citation>
    <scope>NUCLEOTIDE SEQUENCE [LARGE SCALE GENOMIC DNA]</scope>
    <source>
        <strain evidence="2">Daus_M_001</strain>
        <tissue evidence="2">Leg muscle</tissue>
    </source>
</reference>
<feature type="region of interest" description="Disordered" evidence="1">
    <location>
        <begin position="68"/>
        <end position="136"/>
    </location>
</feature>
<proteinExistence type="predicted"/>
<name>A0ABQ9H7V3_9NEOP</name>
<keyword evidence="3" id="KW-1185">Reference proteome</keyword>
<dbReference type="Proteomes" id="UP001159363">
    <property type="component" value="Chromosome 5"/>
</dbReference>
<accession>A0ABQ9H7V3</accession>
<sequence>MFTRQPRSLFRGPGVNRDVTLEELVPLRFQQMALPGFLPRTEHAGIRPNCGCLVDTGVIIHGERLPEKLARTKDPSQRSPGFRDEYGAAPECKGGGKGDPSDNPPTSGIVRLDSYTRKSGSYSAGNRTRFVKVGGE</sequence>
<protein>
    <submittedName>
        <fullName evidence="2">Uncharacterized protein</fullName>
    </submittedName>
</protein>
<gene>
    <name evidence="2" type="ORF">PR048_016816</name>
</gene>
<evidence type="ECO:0000313" key="2">
    <source>
        <dbReference type="EMBL" id="KAJ8880349.1"/>
    </source>
</evidence>
<evidence type="ECO:0000313" key="3">
    <source>
        <dbReference type="Proteomes" id="UP001159363"/>
    </source>
</evidence>
<feature type="compositionally biased region" description="Polar residues" evidence="1">
    <location>
        <begin position="117"/>
        <end position="126"/>
    </location>
</feature>
<dbReference type="EMBL" id="JARBHB010000006">
    <property type="protein sequence ID" value="KAJ8880349.1"/>
    <property type="molecule type" value="Genomic_DNA"/>
</dbReference>
<organism evidence="2 3">
    <name type="scientific">Dryococelus australis</name>
    <dbReference type="NCBI Taxonomy" id="614101"/>
    <lineage>
        <taxon>Eukaryota</taxon>
        <taxon>Metazoa</taxon>
        <taxon>Ecdysozoa</taxon>
        <taxon>Arthropoda</taxon>
        <taxon>Hexapoda</taxon>
        <taxon>Insecta</taxon>
        <taxon>Pterygota</taxon>
        <taxon>Neoptera</taxon>
        <taxon>Polyneoptera</taxon>
        <taxon>Phasmatodea</taxon>
        <taxon>Verophasmatodea</taxon>
        <taxon>Anareolatae</taxon>
        <taxon>Phasmatidae</taxon>
        <taxon>Eurycanthinae</taxon>
        <taxon>Dryococelus</taxon>
    </lineage>
</organism>
<evidence type="ECO:0000256" key="1">
    <source>
        <dbReference type="SAM" id="MobiDB-lite"/>
    </source>
</evidence>